<dbReference type="EMBL" id="AP008971">
    <property type="protein sequence ID" value="BAG07493.1"/>
    <property type="molecule type" value="Genomic_DNA"/>
</dbReference>
<dbReference type="eggNOG" id="ENOG5033205">
    <property type="taxonomic scope" value="Bacteria"/>
</dbReference>
<proteinExistence type="predicted"/>
<dbReference type="KEGG" id="fma:FMG_0075"/>
<keyword evidence="2" id="KW-1185">Reference proteome</keyword>
<dbReference type="AlphaFoldDB" id="B0RZN4"/>
<reference evidence="1 2" key="1">
    <citation type="journal article" date="2008" name="DNA Res.">
        <title>Complete genome sequence of Finegoldia magna, an anaerobic opportunistic pathogen.</title>
        <authorList>
            <person name="Goto T."/>
            <person name="Yamashita A."/>
            <person name="Hirakawa H."/>
            <person name="Matsutani M."/>
            <person name="Todo K."/>
            <person name="Ohshima K."/>
            <person name="Toh H."/>
            <person name="Miyamoto K."/>
            <person name="Kuhara S."/>
            <person name="Hattori M."/>
            <person name="Shimizu T."/>
            <person name="Akimoto S."/>
        </authorList>
    </citation>
    <scope>NUCLEOTIDE SEQUENCE [LARGE SCALE GENOMIC DNA]</scope>
    <source>
        <strain evidence="2">ATCC 29328 / DSM 20472 / WAL 2508</strain>
    </source>
</reference>
<accession>B0RZN4</accession>
<evidence type="ECO:0000313" key="2">
    <source>
        <dbReference type="Proteomes" id="UP000001319"/>
    </source>
</evidence>
<protein>
    <submittedName>
        <fullName evidence="1">Uncharacterized protein</fullName>
    </submittedName>
</protein>
<dbReference type="STRING" id="334413.FMG_0075"/>
<dbReference type="Proteomes" id="UP000001319">
    <property type="component" value="Chromosome"/>
</dbReference>
<organism evidence="1 2">
    <name type="scientific">Finegoldia magna (strain ATCC 29328 / DSM 20472 / WAL 2508)</name>
    <name type="common">Peptostreptococcus magnus</name>
    <dbReference type="NCBI Taxonomy" id="334413"/>
    <lineage>
        <taxon>Bacteria</taxon>
        <taxon>Bacillati</taxon>
        <taxon>Bacillota</taxon>
        <taxon>Tissierellia</taxon>
        <taxon>Tissierellales</taxon>
        <taxon>Peptoniphilaceae</taxon>
        <taxon>Finegoldia</taxon>
    </lineage>
</organism>
<gene>
    <name evidence="1" type="ordered locus">FMG_0075</name>
</gene>
<evidence type="ECO:0000313" key="1">
    <source>
        <dbReference type="EMBL" id="BAG07493.1"/>
    </source>
</evidence>
<sequence>MDRNPIIAEAISRITSELIKDQTDEQFCMLLEKYGLINLIPQTAPYFYDTQKNGNIIMFGDSKIKTKEINGCLKSYGISKDRFEHVPYDEVTNYNFKNLEYNNNYRLIMVGPVPHSAKGMGDNSSVIEWLTNNRNIAKTIILDNLKITKTSFKSAIEKEVESGYLAQG</sequence>
<dbReference type="RefSeq" id="WP_012290155.1">
    <property type="nucleotide sequence ID" value="NC_010376.1"/>
</dbReference>
<name>B0RZN4_FINM2</name>
<dbReference type="HOGENOM" id="CLU_128056_0_0_9"/>